<feature type="domain" description="Tetrapyrrole methylase" evidence="8">
    <location>
        <begin position="248"/>
        <end position="344"/>
    </location>
</feature>
<protein>
    <recommendedName>
        <fullName evidence="2">precorrin-2 dehydrogenase</fullName>
        <ecNumber evidence="2">1.3.1.76</ecNumber>
    </recommendedName>
</protein>
<dbReference type="Gene3D" id="3.40.50.720">
    <property type="entry name" value="NAD(P)-binding Rossmann-like Domain"/>
    <property type="match status" value="1"/>
</dbReference>
<dbReference type="Proteomes" id="UP000215405">
    <property type="component" value="Unassembled WGS sequence"/>
</dbReference>
<organism evidence="10 11">
    <name type="scientific">Notoacmeibacter marinus</name>
    <dbReference type="NCBI Taxonomy" id="1876515"/>
    <lineage>
        <taxon>Bacteria</taxon>
        <taxon>Pseudomonadati</taxon>
        <taxon>Pseudomonadota</taxon>
        <taxon>Alphaproteobacteria</taxon>
        <taxon>Hyphomicrobiales</taxon>
        <taxon>Notoacmeibacteraceae</taxon>
        <taxon>Notoacmeibacter</taxon>
    </lineage>
</organism>
<evidence type="ECO:0000259" key="8">
    <source>
        <dbReference type="Pfam" id="PF00590"/>
    </source>
</evidence>
<gene>
    <name evidence="10" type="ORF">B7H23_11230</name>
</gene>
<evidence type="ECO:0000256" key="3">
    <source>
        <dbReference type="ARBA" id="ARBA00023002"/>
    </source>
</evidence>
<dbReference type="Gene3D" id="3.40.1010.10">
    <property type="entry name" value="Cobalt-precorrin-4 Transmethylase, Domain 1"/>
    <property type="match status" value="1"/>
</dbReference>
<dbReference type="SUPFAM" id="SSF75615">
    <property type="entry name" value="Siroheme synthase middle domains-like"/>
    <property type="match status" value="1"/>
</dbReference>
<reference evidence="11" key="1">
    <citation type="journal article" date="2017" name="Int. J. Syst. Evol. Microbiol.">
        <title>Notoacmeibacter marinus gen. nov., sp. nov., isolated from the gut of a limpet and proposal of Notoacmeibacteraceae fam. nov. in the order Rhizobiales of the class Alphaproteobacteria.</title>
        <authorList>
            <person name="Huang Z."/>
            <person name="Guo F."/>
            <person name="Lai Q."/>
        </authorList>
    </citation>
    <scope>NUCLEOTIDE SEQUENCE [LARGE SCALE GENOMIC DNA]</scope>
    <source>
        <strain evidence="11">XMTR2A4</strain>
    </source>
</reference>
<dbReference type="SUPFAM" id="SSF51735">
    <property type="entry name" value="NAD(P)-binding Rossmann-fold domains"/>
    <property type="match status" value="1"/>
</dbReference>
<dbReference type="Gene3D" id="3.30.160.110">
    <property type="entry name" value="Siroheme synthase, domain 2"/>
    <property type="match status" value="1"/>
</dbReference>
<dbReference type="EC" id="1.3.1.76" evidence="2"/>
<dbReference type="GO" id="GO:0043115">
    <property type="term" value="F:precorrin-2 dehydrogenase activity"/>
    <property type="evidence" value="ECO:0007669"/>
    <property type="project" value="UniProtKB-EC"/>
</dbReference>
<evidence type="ECO:0000256" key="5">
    <source>
        <dbReference type="ARBA" id="ARBA00023244"/>
    </source>
</evidence>
<evidence type="ECO:0000313" key="10">
    <source>
        <dbReference type="EMBL" id="OXT00660.1"/>
    </source>
</evidence>
<dbReference type="PANTHER" id="PTHR35330:SF1">
    <property type="entry name" value="SIROHEME BIOSYNTHESIS PROTEIN MET8"/>
    <property type="match status" value="1"/>
</dbReference>
<sequence length="367" mass="38451">MSATDKRATKGGGTRKSAARQSSGRIEALAVLPVFMKLRGRRVVVTGGDAPSAWKAELASAAGARVTVFAETMSEEMEALAARPARDGFGSVELMRRPWSLADVSNAALLIGDAATDGEAWALKCAGQAAGVPVNVIDKPQWCEFQFSTIVNRSPVVIAISTDGAAPIVGQAVRQRVEAVLGPALGAWAKLAQRIRPLVNKRLAMGPERRAFWQSFAKRVFSAPPPVGVETDLADAIEAIRSEKPAAKILLIGAGPLSGLQTDGLTLGAIAALQSADRILHSAEMPAAVLELARREAERDALSSADPEYLVAAVAQWADEGEAVAVLLPGDPGGQWPELVEALSDYADENGLLLETPPAIADTEARG</sequence>
<dbReference type="InterPro" id="IPR006367">
    <property type="entry name" value="Sirohaem_synthase_N"/>
</dbReference>
<dbReference type="InterPro" id="IPR014777">
    <property type="entry name" value="4pyrrole_Mease_sub1"/>
</dbReference>
<feature type="domain" description="Sirohaem synthase dimerisation" evidence="9">
    <location>
        <begin position="184"/>
        <end position="217"/>
    </location>
</feature>
<evidence type="ECO:0000259" key="9">
    <source>
        <dbReference type="Pfam" id="PF10414"/>
    </source>
</evidence>
<evidence type="ECO:0000256" key="2">
    <source>
        <dbReference type="ARBA" id="ARBA00012400"/>
    </source>
</evidence>
<dbReference type="InterPro" id="IPR019478">
    <property type="entry name" value="Sirohaem_synthase_dimer_dom"/>
</dbReference>
<evidence type="ECO:0000313" key="11">
    <source>
        <dbReference type="Proteomes" id="UP000215405"/>
    </source>
</evidence>
<evidence type="ECO:0000256" key="1">
    <source>
        <dbReference type="ARBA" id="ARBA00005010"/>
    </source>
</evidence>
<comment type="catalytic activity">
    <reaction evidence="6">
        <text>precorrin-2 + NAD(+) = sirohydrochlorin + NADH + 2 H(+)</text>
        <dbReference type="Rhea" id="RHEA:15613"/>
        <dbReference type="ChEBI" id="CHEBI:15378"/>
        <dbReference type="ChEBI" id="CHEBI:57540"/>
        <dbReference type="ChEBI" id="CHEBI:57945"/>
        <dbReference type="ChEBI" id="CHEBI:58351"/>
        <dbReference type="ChEBI" id="CHEBI:58827"/>
        <dbReference type="EC" id="1.3.1.76"/>
    </reaction>
</comment>
<dbReference type="InterPro" id="IPR036291">
    <property type="entry name" value="NAD(P)-bd_dom_sf"/>
</dbReference>
<dbReference type="InterPro" id="IPR035996">
    <property type="entry name" value="4pyrrol_Methylase_sf"/>
</dbReference>
<dbReference type="GO" id="GO:0008168">
    <property type="term" value="F:methyltransferase activity"/>
    <property type="evidence" value="ECO:0007669"/>
    <property type="project" value="InterPro"/>
</dbReference>
<evidence type="ECO:0000256" key="6">
    <source>
        <dbReference type="ARBA" id="ARBA00047561"/>
    </source>
</evidence>
<dbReference type="AlphaFoldDB" id="A0A231UXP9"/>
<dbReference type="RefSeq" id="WP_094077485.1">
    <property type="nucleotide sequence ID" value="NZ_NBYO01000002.1"/>
</dbReference>
<dbReference type="InterPro" id="IPR028161">
    <property type="entry name" value="Met8-like"/>
</dbReference>
<dbReference type="Pfam" id="PF10414">
    <property type="entry name" value="CysG_dimeriser"/>
    <property type="match status" value="1"/>
</dbReference>
<comment type="pathway">
    <text evidence="1">Porphyrin-containing compound metabolism; siroheme biosynthesis; sirohydrochlorin from precorrin-2: step 1/1.</text>
</comment>
<dbReference type="UniPathway" id="UPA00262">
    <property type="reaction ID" value="UER00222"/>
</dbReference>
<dbReference type="SUPFAM" id="SSF53790">
    <property type="entry name" value="Tetrapyrrole methylase"/>
    <property type="match status" value="1"/>
</dbReference>
<feature type="region of interest" description="Disordered" evidence="7">
    <location>
        <begin position="1"/>
        <end position="21"/>
    </location>
</feature>
<proteinExistence type="predicted"/>
<dbReference type="GO" id="GO:0019354">
    <property type="term" value="P:siroheme biosynthetic process"/>
    <property type="evidence" value="ECO:0007669"/>
    <property type="project" value="UniProtKB-UniPathway"/>
</dbReference>
<dbReference type="PANTHER" id="PTHR35330">
    <property type="entry name" value="SIROHEME BIOSYNTHESIS PROTEIN MET8"/>
    <property type="match status" value="1"/>
</dbReference>
<dbReference type="Pfam" id="PF00590">
    <property type="entry name" value="TP_methylase"/>
    <property type="match status" value="1"/>
</dbReference>
<dbReference type="NCBIfam" id="TIGR01470">
    <property type="entry name" value="cysG_Nterm"/>
    <property type="match status" value="1"/>
</dbReference>
<keyword evidence="11" id="KW-1185">Reference proteome</keyword>
<evidence type="ECO:0000256" key="7">
    <source>
        <dbReference type="SAM" id="MobiDB-lite"/>
    </source>
</evidence>
<keyword evidence="3" id="KW-0560">Oxidoreductase</keyword>
<accession>A0A231UXP9</accession>
<dbReference type="InterPro" id="IPR000878">
    <property type="entry name" value="4pyrrol_Mease"/>
</dbReference>
<comment type="caution">
    <text evidence="10">The sequence shown here is derived from an EMBL/GenBank/DDBJ whole genome shotgun (WGS) entry which is preliminary data.</text>
</comment>
<keyword evidence="5" id="KW-0627">Porphyrin biosynthesis</keyword>
<name>A0A231UXP9_9HYPH</name>
<keyword evidence="4" id="KW-0520">NAD</keyword>
<dbReference type="Pfam" id="PF13241">
    <property type="entry name" value="NAD_binding_7"/>
    <property type="match status" value="1"/>
</dbReference>
<dbReference type="GO" id="GO:0004325">
    <property type="term" value="F:ferrochelatase activity"/>
    <property type="evidence" value="ECO:0007669"/>
    <property type="project" value="InterPro"/>
</dbReference>
<evidence type="ECO:0000256" key="4">
    <source>
        <dbReference type="ARBA" id="ARBA00023027"/>
    </source>
</evidence>
<dbReference type="EMBL" id="NBYO01000002">
    <property type="protein sequence ID" value="OXT00660.1"/>
    <property type="molecule type" value="Genomic_DNA"/>
</dbReference>